<evidence type="ECO:0000256" key="4">
    <source>
        <dbReference type="ARBA" id="ARBA00022617"/>
    </source>
</evidence>
<reference evidence="15 16" key="1">
    <citation type="submission" date="2017-04" db="EMBL/GenBank/DDBJ databases">
        <title>Genome sequencing of [Candida] sorbophila.</title>
        <authorList>
            <person name="Ahn J.O."/>
        </authorList>
    </citation>
    <scope>NUCLEOTIDE SEQUENCE [LARGE SCALE GENOMIC DNA]</scope>
    <source>
        <strain evidence="15 16">DS02</strain>
    </source>
</reference>
<dbReference type="Pfam" id="PF06628">
    <property type="entry name" value="Catalase-rel"/>
    <property type="match status" value="1"/>
</dbReference>
<evidence type="ECO:0000313" key="16">
    <source>
        <dbReference type="Proteomes" id="UP000238350"/>
    </source>
</evidence>
<dbReference type="EC" id="1.11.1.6" evidence="12"/>
<keyword evidence="4 11" id="KW-0349">Heme</keyword>
<dbReference type="SMART" id="SM01060">
    <property type="entry name" value="Catalase"/>
    <property type="match status" value="1"/>
</dbReference>
<comment type="function">
    <text evidence="9 13">Catalyzes the degradation of hydrogen peroxide (H(2)O(2)) generated by peroxisomal oxidases to water and oxygen, thereby protecting cells from the toxic effects of hydrogen peroxide.</text>
</comment>
<dbReference type="FunFam" id="2.40.180.10:FF:000001">
    <property type="entry name" value="Catalase"/>
    <property type="match status" value="1"/>
</dbReference>
<dbReference type="InterPro" id="IPR020835">
    <property type="entry name" value="Catalase_sf"/>
</dbReference>
<evidence type="ECO:0000256" key="3">
    <source>
        <dbReference type="ARBA" id="ARBA00022559"/>
    </source>
</evidence>
<dbReference type="GO" id="GO:0005777">
    <property type="term" value="C:peroxisome"/>
    <property type="evidence" value="ECO:0007669"/>
    <property type="project" value="TreeGrafter"/>
</dbReference>
<dbReference type="AlphaFoldDB" id="A0A2T0FH16"/>
<dbReference type="GeneID" id="36515638"/>
<dbReference type="InterPro" id="IPR002226">
    <property type="entry name" value="Catalase_haem_BS"/>
</dbReference>
<name>A0A2T0FH16_9ASCO</name>
<keyword evidence="7 11" id="KW-0408">Iron</keyword>
<feature type="active site" evidence="10">
    <location>
        <position position="163"/>
    </location>
</feature>
<dbReference type="GO" id="GO:0020037">
    <property type="term" value="F:heme binding"/>
    <property type="evidence" value="ECO:0007669"/>
    <property type="project" value="InterPro"/>
</dbReference>
<dbReference type="PRINTS" id="PR00067">
    <property type="entry name" value="CATALASE"/>
</dbReference>
<evidence type="ECO:0000256" key="11">
    <source>
        <dbReference type="PIRSR" id="PIRSR038928-2"/>
    </source>
</evidence>
<evidence type="ECO:0000313" key="15">
    <source>
        <dbReference type="EMBL" id="PRT54270.1"/>
    </source>
</evidence>
<comment type="caution">
    <text evidence="15">The sequence shown here is derived from an EMBL/GenBank/DDBJ whole genome shotgun (WGS) entry which is preliminary data.</text>
</comment>
<dbReference type="PANTHER" id="PTHR11465:SF9">
    <property type="entry name" value="CATALASE"/>
    <property type="match status" value="1"/>
</dbReference>
<comment type="cofactor">
    <cofactor evidence="1 11">
        <name>heme</name>
        <dbReference type="ChEBI" id="CHEBI:30413"/>
    </cofactor>
</comment>
<evidence type="ECO:0000256" key="1">
    <source>
        <dbReference type="ARBA" id="ARBA00001971"/>
    </source>
</evidence>
<dbReference type="PIRSF" id="PIRSF038928">
    <property type="entry name" value="Catalase_clade1-3"/>
    <property type="match status" value="1"/>
</dbReference>
<feature type="domain" description="Catalase core" evidence="14">
    <location>
        <begin position="43"/>
        <end position="426"/>
    </location>
</feature>
<dbReference type="InterPro" id="IPR024708">
    <property type="entry name" value="Catalase_AS"/>
</dbReference>
<protein>
    <recommendedName>
        <fullName evidence="12">Catalase</fullName>
        <ecNumber evidence="12">1.11.1.6</ecNumber>
    </recommendedName>
</protein>
<keyword evidence="5 11" id="KW-0479">Metal-binding</keyword>
<feature type="binding site" description="axial binding residue" evidence="11">
    <location>
        <position position="373"/>
    </location>
    <ligand>
        <name>heme</name>
        <dbReference type="ChEBI" id="CHEBI:30413"/>
    </ligand>
    <ligandPart>
        <name>Fe</name>
        <dbReference type="ChEBI" id="CHEBI:18248"/>
    </ligandPart>
</feature>
<dbReference type="GO" id="GO:0046872">
    <property type="term" value="F:metal ion binding"/>
    <property type="evidence" value="ECO:0007669"/>
    <property type="project" value="UniProtKB-KW"/>
</dbReference>
<dbReference type="Pfam" id="PF00199">
    <property type="entry name" value="Catalase"/>
    <property type="match status" value="1"/>
</dbReference>
<keyword evidence="6 12" id="KW-0560">Oxidoreductase</keyword>
<evidence type="ECO:0000256" key="10">
    <source>
        <dbReference type="PIRSR" id="PIRSR038928-1"/>
    </source>
</evidence>
<evidence type="ECO:0000256" key="13">
    <source>
        <dbReference type="RuleBase" id="RU004142"/>
    </source>
</evidence>
<keyword evidence="3 12" id="KW-0575">Peroxidase</keyword>
<dbReference type="PROSITE" id="PS51402">
    <property type="entry name" value="CATALASE_3"/>
    <property type="match status" value="1"/>
</dbReference>
<keyword evidence="16" id="KW-1185">Reference proteome</keyword>
<comment type="catalytic activity">
    <reaction evidence="12">
        <text>2 H2O2 = O2 + 2 H2O</text>
        <dbReference type="Rhea" id="RHEA:20309"/>
        <dbReference type="ChEBI" id="CHEBI:15377"/>
        <dbReference type="ChEBI" id="CHEBI:15379"/>
        <dbReference type="ChEBI" id="CHEBI:16240"/>
        <dbReference type="EC" id="1.11.1.6"/>
    </reaction>
</comment>
<evidence type="ECO:0000256" key="7">
    <source>
        <dbReference type="ARBA" id="ARBA00023004"/>
    </source>
</evidence>
<dbReference type="GO" id="GO:0004096">
    <property type="term" value="F:catalase activity"/>
    <property type="evidence" value="ECO:0007669"/>
    <property type="project" value="UniProtKB-EC"/>
</dbReference>
<comment type="similarity">
    <text evidence="2 12">Belongs to the catalase family.</text>
</comment>
<dbReference type="Proteomes" id="UP000238350">
    <property type="component" value="Unassembled WGS sequence"/>
</dbReference>
<evidence type="ECO:0000256" key="2">
    <source>
        <dbReference type="ARBA" id="ARBA00005329"/>
    </source>
</evidence>
<evidence type="ECO:0000256" key="6">
    <source>
        <dbReference type="ARBA" id="ARBA00023002"/>
    </source>
</evidence>
<evidence type="ECO:0000256" key="12">
    <source>
        <dbReference type="RuleBase" id="RU000498"/>
    </source>
</evidence>
<evidence type="ECO:0000256" key="5">
    <source>
        <dbReference type="ARBA" id="ARBA00022723"/>
    </source>
</evidence>
<dbReference type="EMBL" id="NDIQ01000021">
    <property type="protein sequence ID" value="PRT54270.1"/>
    <property type="molecule type" value="Genomic_DNA"/>
</dbReference>
<evidence type="ECO:0000256" key="9">
    <source>
        <dbReference type="ARBA" id="ARBA00044729"/>
    </source>
</evidence>
<dbReference type="RefSeq" id="XP_024664215.1">
    <property type="nucleotide sequence ID" value="XM_024808447.1"/>
</dbReference>
<evidence type="ECO:0000256" key="8">
    <source>
        <dbReference type="ARBA" id="ARBA00023324"/>
    </source>
</evidence>
<dbReference type="CDD" id="cd08157">
    <property type="entry name" value="catalase_fungal"/>
    <property type="match status" value="1"/>
</dbReference>
<dbReference type="PANTHER" id="PTHR11465">
    <property type="entry name" value="CATALASE"/>
    <property type="match status" value="1"/>
</dbReference>
<dbReference type="GO" id="GO:0042542">
    <property type="term" value="P:response to hydrogen peroxide"/>
    <property type="evidence" value="ECO:0007669"/>
    <property type="project" value="TreeGrafter"/>
</dbReference>
<dbReference type="SUPFAM" id="SSF56634">
    <property type="entry name" value="Heme-dependent catalase-like"/>
    <property type="match status" value="1"/>
</dbReference>
<proteinExistence type="inferred from homology"/>
<dbReference type="OrthoDB" id="6880011at2759"/>
<dbReference type="PROSITE" id="PS00437">
    <property type="entry name" value="CATALASE_1"/>
    <property type="match status" value="1"/>
</dbReference>
<dbReference type="InterPro" id="IPR018028">
    <property type="entry name" value="Catalase"/>
</dbReference>
<sequence length="525" mass="59494">MHHPLPTQVFSVSTQCLHIYKNPGLFGGLARRIVSKMNPAPYSTSNGCPVFNPYASQQIGTPGPLLLQDHHLIDLLAHFDRERIPERVVHAKGSGAFGYFEVTDDVSDLTKAAFLNGVGKKTRTFTRFSTVGGEMGSADAARDPRGFATKFYTEEGNIDWVYNNTPIFFIRNPSKFPLFIHTQKRNPQTHLKDPDMFWDYLVQNQEAVHQLMVLFSDRGTPADFRHMHGYSGHTYKWVKKDGSFNYVQIHMKADQGIKTLNNEEATKMSGENPDHAQEDLFRAIERGEFPSWTCYVQVMSPQEARQQNFSVFDLTKTWPQSKFPLRRFGRLVLDRNPDNYFADVEQAAFSPSNTVPGVEPSADPVLQSRLFSYPDTHRHRLGANFYQIPVNRCPVAHNPFIRDGPMSVDGNNGAEPNYPSSFAPMPYRQDLNPSNTLSEEWHGAATSFHWQATDADFEQAGQLWEVFGRTNQQDALVHNLSVHVQGAKPHIQDQVFAMFARVNPELGRRLRAATLALAPRKQPNM</sequence>
<dbReference type="InterPro" id="IPR010582">
    <property type="entry name" value="Catalase_immune_responsive"/>
</dbReference>
<dbReference type="GO" id="GO:0005739">
    <property type="term" value="C:mitochondrion"/>
    <property type="evidence" value="ECO:0007669"/>
    <property type="project" value="TreeGrafter"/>
</dbReference>
<dbReference type="PROSITE" id="PS00438">
    <property type="entry name" value="CATALASE_2"/>
    <property type="match status" value="1"/>
</dbReference>
<keyword evidence="8 12" id="KW-0376">Hydrogen peroxide</keyword>
<evidence type="ECO:0000259" key="14">
    <source>
        <dbReference type="SMART" id="SM01060"/>
    </source>
</evidence>
<dbReference type="GO" id="GO:0042744">
    <property type="term" value="P:hydrogen peroxide catabolic process"/>
    <property type="evidence" value="ECO:0007669"/>
    <property type="project" value="UniProtKB-KW"/>
</dbReference>
<dbReference type="InterPro" id="IPR011614">
    <property type="entry name" value="Catalase_core"/>
</dbReference>
<feature type="active site" evidence="10">
    <location>
        <position position="90"/>
    </location>
</feature>
<accession>A0A2T0FH16</accession>
<organism evidence="15 16">
    <name type="scientific">Wickerhamiella sorbophila</name>
    <dbReference type="NCBI Taxonomy" id="45607"/>
    <lineage>
        <taxon>Eukaryota</taxon>
        <taxon>Fungi</taxon>
        <taxon>Dikarya</taxon>
        <taxon>Ascomycota</taxon>
        <taxon>Saccharomycotina</taxon>
        <taxon>Dipodascomycetes</taxon>
        <taxon>Dipodascales</taxon>
        <taxon>Trichomonascaceae</taxon>
        <taxon>Wickerhamiella</taxon>
    </lineage>
</organism>
<dbReference type="STRING" id="45607.A0A2T0FH16"/>
<gene>
    <name evidence="15" type="ORF">B9G98_01890</name>
</gene>
<dbReference type="InterPro" id="IPR024711">
    <property type="entry name" value="Catalase_clade1/3"/>
</dbReference>
<dbReference type="Gene3D" id="2.40.180.10">
    <property type="entry name" value="Catalase core domain"/>
    <property type="match status" value="1"/>
</dbReference>